<accession>A0ABQ0DBI0</accession>
<evidence type="ECO:0008006" key="3">
    <source>
        <dbReference type="Google" id="ProtNLM"/>
    </source>
</evidence>
<organism evidence="1 2">
    <name type="scientific">Entamoeba nuttalli</name>
    <dbReference type="NCBI Taxonomy" id="412467"/>
    <lineage>
        <taxon>Eukaryota</taxon>
        <taxon>Amoebozoa</taxon>
        <taxon>Evosea</taxon>
        <taxon>Archamoebae</taxon>
        <taxon>Mastigamoebida</taxon>
        <taxon>Entamoebidae</taxon>
        <taxon>Entamoeba</taxon>
    </lineage>
</organism>
<dbReference type="Proteomes" id="UP001628156">
    <property type="component" value="Unassembled WGS sequence"/>
</dbReference>
<name>A0ABQ0DBI0_9EUKA</name>
<gene>
    <name evidence="1" type="ORF">ENUP19_0049G0016</name>
</gene>
<protein>
    <recommendedName>
        <fullName evidence="3">DUF1579 domain-containing protein</fullName>
    </recommendedName>
</protein>
<reference evidence="1 2" key="1">
    <citation type="journal article" date="2019" name="PLoS Negl. Trop. Dis.">
        <title>Whole genome sequencing of Entamoeba nuttalli reveals mammalian host-related molecular signatures and a novel octapeptide-repeat surface protein.</title>
        <authorList>
            <person name="Tanaka M."/>
            <person name="Makiuchi T."/>
            <person name="Komiyama T."/>
            <person name="Shiina T."/>
            <person name="Osaki K."/>
            <person name="Tachibana H."/>
        </authorList>
    </citation>
    <scope>NUCLEOTIDE SEQUENCE [LARGE SCALE GENOMIC DNA]</scope>
    <source>
        <strain evidence="1 2">P19-061405</strain>
    </source>
</reference>
<proteinExistence type="predicted"/>
<evidence type="ECO:0000313" key="2">
    <source>
        <dbReference type="Proteomes" id="UP001628156"/>
    </source>
</evidence>
<keyword evidence="2" id="KW-1185">Reference proteome</keyword>
<dbReference type="EMBL" id="BAAFRS010000049">
    <property type="protein sequence ID" value="GAB1220208.1"/>
    <property type="molecule type" value="Genomic_DNA"/>
</dbReference>
<evidence type="ECO:0000313" key="1">
    <source>
        <dbReference type="EMBL" id="GAB1220208.1"/>
    </source>
</evidence>
<comment type="caution">
    <text evidence="1">The sequence shown here is derived from an EMBL/GenBank/DDBJ whole genome shotgun (WGS) entry which is preliminary data.</text>
</comment>
<sequence length="177" mass="20896">MEGRKVSKEIVEFCNLIVGTWKLNERTFNYQKGFPEKEAKNVIIDIVNVEVLTNDYRRFYRWTTTDDPETVNKQNYPTMVMEVFGKNEGDDSDFEFRSDDYSEIGIGKINGKWMTIILECIKKDERITKTLYYKLEDKNTMLYTSICVNNYGKDSFIEQGVLNRIYLDDNTDLLKPK</sequence>